<evidence type="ECO:0000259" key="7">
    <source>
        <dbReference type="Pfam" id="PF12698"/>
    </source>
</evidence>
<dbReference type="Pfam" id="PF12698">
    <property type="entry name" value="ABC2_membrane_3"/>
    <property type="match status" value="2"/>
</dbReference>
<feature type="domain" description="ABC-2 type transporter transmembrane" evidence="7">
    <location>
        <begin position="468"/>
        <end position="691"/>
    </location>
</feature>
<dbReference type="eggNOG" id="COG1511">
    <property type="taxonomic scope" value="Bacteria"/>
</dbReference>
<evidence type="ECO:0000256" key="2">
    <source>
        <dbReference type="ARBA" id="ARBA00022692"/>
    </source>
</evidence>
<feature type="transmembrane region" description="Helical" evidence="6">
    <location>
        <begin position="558"/>
        <end position="583"/>
    </location>
</feature>
<dbReference type="InterPro" id="IPR051328">
    <property type="entry name" value="T7SS_ABC-Transporter"/>
</dbReference>
<dbReference type="Gene3D" id="3.40.1710.10">
    <property type="entry name" value="abc type-2 transporter like domain"/>
    <property type="match status" value="1"/>
</dbReference>
<keyword evidence="5" id="KW-0175">Coiled coil</keyword>
<keyword evidence="3 6" id="KW-1133">Transmembrane helix</keyword>
<dbReference type="InterPro" id="IPR017501">
    <property type="entry name" value="Phage_infect_YhgE_C"/>
</dbReference>
<dbReference type="EMBL" id="BAVZ01000004">
    <property type="protein sequence ID" value="GAF07810.1"/>
    <property type="molecule type" value="Genomic_DNA"/>
</dbReference>
<dbReference type="NCBIfam" id="TIGR03061">
    <property type="entry name" value="pip_yhgE_Nterm"/>
    <property type="match status" value="1"/>
</dbReference>
<dbReference type="OrthoDB" id="9811483at2"/>
<dbReference type="STRING" id="1236976.JCM16418_1838"/>
<sequence>MKHIATIFARDIKNITTNWAALIIILGLVALPSLYAWFNIKASWDPYGNTSGIAIAVANEDKGTTLRGTPLNLGKEIISSLKDNEKLGWQFVNKEKAMNGVKHGDYYATIVIPANFSATIATALSDNPSKAEILYYVNEKINAVSPKITSSGASGIISEVSKNFIKTANGTIFKIFNDLGIELQNQLPTIEKVKTLVFKLEKNFPELNHAVNVALEDIHKTDQLVDKVQKNLPLITDIANNGKGFASDLDTFLSKASTTAQDISPKVKQDLLLLQQTANAGQQLTAVLQDSNINPDVVTSTLDHVSKRITQGIKVQETLIPWFERLNKITGDRIGFVPTKLKQFRDKLTQQLSLVNNINVAIKNGEQPAQDLIDKLNQVSGEASDILTDILNRYDGEIQPAIISGIQKAEQTAKKAQTVLNHAVQSLPDVKKVLSDASKGLTVGSKGVNEIKKELLEVEAKITALAKRMREFQSEGSLQEVIDLLKNNFELESQFFAEPVILKENQLYPIPNYGSAMSPFFSTLSLWVGATLLVSLITTEVHTEDHTYRSYQVYFGRFLTFLTLALLQSALVTSGDIFILKAYVVNKGLFILLGLVNSAVFMLMVYTLVSVFGNVGKALAIVLLVLQLAGSGGTFPIQTTPAFFQAIHPFLPFTYGISMMREAVGGTIPDIVTSDLLMMCIFVVVTLLVGLALKKPINRLSAGLVKKQKKAN</sequence>
<reference evidence="8 9" key="1">
    <citation type="journal article" date="2014" name="Genome Announc.">
        <title>Draft Genome Sequence of Paenibacillus pini JCM 16418T, Isolated from the Rhizosphere of Pine Tree.</title>
        <authorList>
            <person name="Yuki M."/>
            <person name="Oshima K."/>
            <person name="Suda W."/>
            <person name="Oshida Y."/>
            <person name="Kitamura K."/>
            <person name="Iida Y."/>
            <person name="Hattori M."/>
            <person name="Ohkuma M."/>
        </authorList>
    </citation>
    <scope>NUCLEOTIDE SEQUENCE [LARGE SCALE GENOMIC DNA]</scope>
    <source>
        <strain evidence="8 9">JCM 16418</strain>
    </source>
</reference>
<evidence type="ECO:0000256" key="6">
    <source>
        <dbReference type="SAM" id="Phobius"/>
    </source>
</evidence>
<feature type="transmembrane region" description="Helical" evidence="6">
    <location>
        <begin position="20"/>
        <end position="38"/>
    </location>
</feature>
<dbReference type="RefSeq" id="WP_036647566.1">
    <property type="nucleotide sequence ID" value="NZ_BAVZ01000004.1"/>
</dbReference>
<feature type="transmembrane region" description="Helical" evidence="6">
    <location>
        <begin position="589"/>
        <end position="611"/>
    </location>
</feature>
<comment type="subcellular location">
    <subcellularLocation>
        <location evidence="1">Membrane</location>
        <topology evidence="1">Multi-pass membrane protein</topology>
    </subcellularLocation>
</comment>
<dbReference type="InterPro" id="IPR017500">
    <property type="entry name" value="Phage_infect_YhgE_N"/>
</dbReference>
<dbReference type="AlphaFoldDB" id="W7Y9T7"/>
<evidence type="ECO:0000256" key="1">
    <source>
        <dbReference type="ARBA" id="ARBA00004141"/>
    </source>
</evidence>
<feature type="transmembrane region" description="Helical" evidence="6">
    <location>
        <begin position="516"/>
        <end position="537"/>
    </location>
</feature>
<evidence type="ECO:0000256" key="3">
    <source>
        <dbReference type="ARBA" id="ARBA00022989"/>
    </source>
</evidence>
<evidence type="ECO:0000256" key="4">
    <source>
        <dbReference type="ARBA" id="ARBA00023136"/>
    </source>
</evidence>
<feature type="domain" description="ABC-2 type transporter transmembrane" evidence="7">
    <location>
        <begin position="22"/>
        <end position="162"/>
    </location>
</feature>
<evidence type="ECO:0000313" key="8">
    <source>
        <dbReference type="EMBL" id="GAF07810.1"/>
    </source>
</evidence>
<keyword evidence="9" id="KW-1185">Reference proteome</keyword>
<gene>
    <name evidence="8" type="ORF">JCM16418_1838</name>
</gene>
<feature type="coiled-coil region" evidence="5">
    <location>
        <begin position="448"/>
        <end position="475"/>
    </location>
</feature>
<organism evidence="8 9">
    <name type="scientific">Paenibacillus pini JCM 16418</name>
    <dbReference type="NCBI Taxonomy" id="1236976"/>
    <lineage>
        <taxon>Bacteria</taxon>
        <taxon>Bacillati</taxon>
        <taxon>Bacillota</taxon>
        <taxon>Bacilli</taxon>
        <taxon>Bacillales</taxon>
        <taxon>Paenibacillaceae</taxon>
        <taxon>Paenibacillus</taxon>
    </lineage>
</organism>
<evidence type="ECO:0000313" key="9">
    <source>
        <dbReference type="Proteomes" id="UP000019364"/>
    </source>
</evidence>
<keyword evidence="2 6" id="KW-0812">Transmembrane</keyword>
<feature type="transmembrane region" description="Helical" evidence="6">
    <location>
        <begin position="618"/>
        <end position="637"/>
    </location>
</feature>
<comment type="caution">
    <text evidence="8">The sequence shown here is derived from an EMBL/GenBank/DDBJ whole genome shotgun (WGS) entry which is preliminary data.</text>
</comment>
<dbReference type="GO" id="GO:0140359">
    <property type="term" value="F:ABC-type transporter activity"/>
    <property type="evidence" value="ECO:0007669"/>
    <property type="project" value="InterPro"/>
</dbReference>
<dbReference type="GO" id="GO:0016020">
    <property type="term" value="C:membrane"/>
    <property type="evidence" value="ECO:0007669"/>
    <property type="project" value="UniProtKB-SubCell"/>
</dbReference>
<dbReference type="SUPFAM" id="SSF58104">
    <property type="entry name" value="Methyl-accepting chemotaxis protein (MCP) signaling domain"/>
    <property type="match status" value="1"/>
</dbReference>
<dbReference type="NCBIfam" id="TIGR03062">
    <property type="entry name" value="pip_yhgE_Cterm"/>
    <property type="match status" value="1"/>
</dbReference>
<evidence type="ECO:0000256" key="5">
    <source>
        <dbReference type="SAM" id="Coils"/>
    </source>
</evidence>
<protein>
    <submittedName>
        <fullName evidence="8">Phage infection protein</fullName>
    </submittedName>
</protein>
<dbReference type="PANTHER" id="PTHR43077">
    <property type="entry name" value="TRANSPORT PERMEASE YVFS-RELATED"/>
    <property type="match status" value="1"/>
</dbReference>
<feature type="transmembrane region" description="Helical" evidence="6">
    <location>
        <begin position="676"/>
        <end position="693"/>
    </location>
</feature>
<keyword evidence="4 6" id="KW-0472">Membrane</keyword>
<accession>W7Y9T7</accession>
<dbReference type="InterPro" id="IPR013525">
    <property type="entry name" value="ABC2_TM"/>
</dbReference>
<proteinExistence type="predicted"/>
<dbReference type="PANTHER" id="PTHR43077:SF10">
    <property type="entry name" value="TRANSPORT PERMEASE PROTEIN"/>
    <property type="match status" value="1"/>
</dbReference>
<dbReference type="Proteomes" id="UP000019364">
    <property type="component" value="Unassembled WGS sequence"/>
</dbReference>
<name>W7Y9T7_9BACL</name>